<dbReference type="PANTHER" id="PTHR14224:SF94">
    <property type="entry name" value="PRAME FAMILY MEMBER 12"/>
    <property type="match status" value="1"/>
</dbReference>
<keyword evidence="1" id="KW-0433">Leucine-rich repeat</keyword>
<dbReference type="SUPFAM" id="SSF52047">
    <property type="entry name" value="RNI-like"/>
    <property type="match status" value="1"/>
</dbReference>
<dbReference type="EMBL" id="JAATJU010021430">
    <property type="protein sequence ID" value="KAH0513723.1"/>
    <property type="molecule type" value="Genomic_DNA"/>
</dbReference>
<gene>
    <name evidence="3" type="ORF">LTLLF_138810</name>
</gene>
<dbReference type="InterPro" id="IPR032675">
    <property type="entry name" value="LRR_dom_sf"/>
</dbReference>
<evidence type="ECO:0000256" key="1">
    <source>
        <dbReference type="ARBA" id="ARBA00022614"/>
    </source>
</evidence>
<sequence length="105" mass="11977">MMLLRALLENVADTPETLELQGCGMKDHQLSELLPALNHCSQLTKVNFYTNDFSMNVFSDLHHTANLSKMTMGQYPAPLECYEWSHISIERFPSFVLSSWIRSGP</sequence>
<dbReference type="GO" id="GO:0005737">
    <property type="term" value="C:cytoplasm"/>
    <property type="evidence" value="ECO:0007669"/>
    <property type="project" value="TreeGrafter"/>
</dbReference>
<dbReference type="Gene3D" id="3.80.10.10">
    <property type="entry name" value="Ribonuclease Inhibitor"/>
    <property type="match status" value="1"/>
</dbReference>
<evidence type="ECO:0000313" key="3">
    <source>
        <dbReference type="EMBL" id="KAH0513723.1"/>
    </source>
</evidence>
<dbReference type="PANTHER" id="PTHR14224">
    <property type="entry name" value="SIMILAR TO PREFERENTIALLY EXPRESSED ANTIGEN IN MELANOMA-LIKE 3"/>
    <property type="match status" value="1"/>
</dbReference>
<evidence type="ECO:0000313" key="4">
    <source>
        <dbReference type="Proteomes" id="UP000710432"/>
    </source>
</evidence>
<comment type="caution">
    <text evidence="3">The sequence shown here is derived from an EMBL/GenBank/DDBJ whole genome shotgun (WGS) entry which is preliminary data.</text>
</comment>
<protein>
    <submittedName>
        <fullName evidence="3">PRAME family member 10</fullName>
    </submittedName>
</protein>
<dbReference type="Proteomes" id="UP000710432">
    <property type="component" value="Unassembled WGS sequence"/>
</dbReference>
<dbReference type="InterPro" id="IPR050694">
    <property type="entry name" value="LRRC14/PRAME"/>
</dbReference>
<evidence type="ECO:0000256" key="2">
    <source>
        <dbReference type="ARBA" id="ARBA00022737"/>
    </source>
</evidence>
<accession>A0A8J6GQ13</accession>
<proteinExistence type="predicted"/>
<keyword evidence="2" id="KW-0677">Repeat</keyword>
<organism evidence="3 4">
    <name type="scientific">Microtus ochrogaster</name>
    <name type="common">Prairie vole</name>
    <dbReference type="NCBI Taxonomy" id="79684"/>
    <lineage>
        <taxon>Eukaryota</taxon>
        <taxon>Metazoa</taxon>
        <taxon>Chordata</taxon>
        <taxon>Craniata</taxon>
        <taxon>Vertebrata</taxon>
        <taxon>Euteleostomi</taxon>
        <taxon>Mammalia</taxon>
        <taxon>Eutheria</taxon>
        <taxon>Euarchontoglires</taxon>
        <taxon>Glires</taxon>
        <taxon>Rodentia</taxon>
        <taxon>Myomorpha</taxon>
        <taxon>Muroidea</taxon>
        <taxon>Cricetidae</taxon>
        <taxon>Arvicolinae</taxon>
        <taxon>Microtus</taxon>
    </lineage>
</organism>
<reference evidence="3" key="1">
    <citation type="submission" date="2020-03" db="EMBL/GenBank/DDBJ databases">
        <title>Studies in the Genomics of Life Span.</title>
        <authorList>
            <person name="Glass D."/>
        </authorList>
    </citation>
    <scope>NUCLEOTIDE SEQUENCE</scope>
    <source>
        <strain evidence="3">LTLLF</strain>
        <tissue evidence="3">Muscle</tissue>
    </source>
</reference>
<dbReference type="AlphaFoldDB" id="A0A8J6GQ13"/>
<name>A0A8J6GQ13_MICOH</name>